<dbReference type="RefSeq" id="WP_112059049.1">
    <property type="nucleotide sequence ID" value="NZ_UAWL01000006.1"/>
</dbReference>
<dbReference type="AlphaFoldDB" id="A0A2X3DJV4"/>
<organism evidence="3 4">
    <name type="scientific">Helicobacter fennelliae</name>
    <dbReference type="NCBI Taxonomy" id="215"/>
    <lineage>
        <taxon>Bacteria</taxon>
        <taxon>Pseudomonadati</taxon>
        <taxon>Campylobacterota</taxon>
        <taxon>Epsilonproteobacteria</taxon>
        <taxon>Campylobacterales</taxon>
        <taxon>Helicobacteraceae</taxon>
        <taxon>Helicobacter</taxon>
    </lineage>
</organism>
<reference evidence="3 4" key="1">
    <citation type="submission" date="2018-06" db="EMBL/GenBank/DDBJ databases">
        <authorList>
            <consortium name="Pathogen Informatics"/>
            <person name="Doyle S."/>
        </authorList>
    </citation>
    <scope>NUCLEOTIDE SEQUENCE [LARGE SCALE GENOMIC DNA]</scope>
    <source>
        <strain evidence="3 4">NCTC13102</strain>
    </source>
</reference>
<keyword evidence="3" id="KW-0808">Transferase</keyword>
<dbReference type="Gene3D" id="3.90.220.20">
    <property type="entry name" value="DNA methylase specificity domains"/>
    <property type="match status" value="2"/>
</dbReference>
<evidence type="ECO:0000313" key="4">
    <source>
        <dbReference type="Proteomes" id="UP000250166"/>
    </source>
</evidence>
<proteinExistence type="predicted"/>
<evidence type="ECO:0000256" key="1">
    <source>
        <dbReference type="ARBA" id="ARBA00022747"/>
    </source>
</evidence>
<accession>A0A2X3DJV4</accession>
<sequence length="496" mass="57064">MQNLNESLQAKYPHLELAILPLSQVNKDNESKRIDSEYFKKEYLEKINLLSKISTKLENLMASGYYGILPKSDDYLENGLSLVRGKDIREFSLEISNLVKVPYDYFQERYQIHKNDILFLVKGATIGYEDGVLFILEEPNKKMIFNGSVFKLQVKNINPAFLYVFMMTKYFTFQKVREVANNGIEYNSLPTIKNFLIPQFSQDFQLEIEKLVKQSHEALEDSKRLYKEAQELLYKELELDFKNPLESLLKSSLQAKKPSELANINDISKKYPHLNISVRPLSKSLHKSGRLDSEYYQSKYDLMETKIKDYKGGYCKLQPSEIKDFNFTPKAQEKYRYIELANIGNNGNISEPLEDFGENLPTRARRKVKTGDFIMSSIEGSLTSCALITPEFDNCVVSTGFYVLNSAQLNGETLLVLFKCEFFQEYLKKFPSGTILTAISKDELQNILIPKINPATQEQIALKIQKSFTLRAKSKDLLESAKVKVEQNIQTPANQA</sequence>
<dbReference type="REBASE" id="431511">
    <property type="entry name" value="S.Hfe13102ORF1993P"/>
</dbReference>
<protein>
    <submittedName>
        <fullName evidence="3">Type I restriction/modification system N-6 DNA methyltransferase</fullName>
    </submittedName>
</protein>
<keyword evidence="3" id="KW-0489">Methyltransferase</keyword>
<dbReference type="PANTHER" id="PTHR30408">
    <property type="entry name" value="TYPE-1 RESTRICTION ENZYME ECOKI SPECIFICITY PROTEIN"/>
    <property type="match status" value="1"/>
</dbReference>
<dbReference type="EMBL" id="UAWL01000006">
    <property type="protein sequence ID" value="SQB99669.1"/>
    <property type="molecule type" value="Genomic_DNA"/>
</dbReference>
<keyword evidence="2" id="KW-0238">DNA-binding</keyword>
<dbReference type="GO" id="GO:0009307">
    <property type="term" value="P:DNA restriction-modification system"/>
    <property type="evidence" value="ECO:0007669"/>
    <property type="project" value="UniProtKB-KW"/>
</dbReference>
<dbReference type="GO" id="GO:0032259">
    <property type="term" value="P:methylation"/>
    <property type="evidence" value="ECO:0007669"/>
    <property type="project" value="UniProtKB-KW"/>
</dbReference>
<dbReference type="InterPro" id="IPR044946">
    <property type="entry name" value="Restrct_endonuc_typeI_TRD_sf"/>
</dbReference>
<gene>
    <name evidence="3" type="ORF">NCTC13102_01994</name>
</gene>
<dbReference type="SUPFAM" id="SSF116734">
    <property type="entry name" value="DNA methylase specificity domain"/>
    <property type="match status" value="2"/>
</dbReference>
<dbReference type="Proteomes" id="UP000250166">
    <property type="component" value="Unassembled WGS sequence"/>
</dbReference>
<dbReference type="GO" id="GO:0008168">
    <property type="term" value="F:methyltransferase activity"/>
    <property type="evidence" value="ECO:0007669"/>
    <property type="project" value="UniProtKB-KW"/>
</dbReference>
<evidence type="ECO:0000256" key="2">
    <source>
        <dbReference type="ARBA" id="ARBA00023125"/>
    </source>
</evidence>
<dbReference type="InterPro" id="IPR052021">
    <property type="entry name" value="Type-I_RS_S_subunit"/>
</dbReference>
<evidence type="ECO:0000313" key="3">
    <source>
        <dbReference type="EMBL" id="SQB99669.1"/>
    </source>
</evidence>
<keyword evidence="1" id="KW-0680">Restriction system</keyword>
<name>A0A2X3DJV4_9HELI</name>
<dbReference type="GO" id="GO:0003677">
    <property type="term" value="F:DNA binding"/>
    <property type="evidence" value="ECO:0007669"/>
    <property type="project" value="UniProtKB-KW"/>
</dbReference>
<dbReference type="PANTHER" id="PTHR30408:SF12">
    <property type="entry name" value="TYPE I RESTRICTION ENZYME MJAVIII SPECIFICITY SUBUNIT"/>
    <property type="match status" value="1"/>
</dbReference>